<feature type="compositionally biased region" description="Basic and acidic residues" evidence="1">
    <location>
        <begin position="1"/>
        <end position="20"/>
    </location>
</feature>
<reference evidence="2 3" key="1">
    <citation type="submission" date="2019-09" db="EMBL/GenBank/DDBJ databases">
        <title>Draft genome sequence of Bacillus sp. JC-7.</title>
        <authorList>
            <person name="Tanaka N."/>
            <person name="Shiwa Y."/>
            <person name="Fujita N."/>
            <person name="Tanasupawat S."/>
        </authorList>
    </citation>
    <scope>NUCLEOTIDE SEQUENCE [LARGE SCALE GENOMIC DNA]</scope>
    <source>
        <strain evidence="2 3">JC-7</strain>
    </source>
</reference>
<dbReference type="RefSeq" id="WP_253693516.1">
    <property type="nucleotide sequence ID" value="NZ_BKZP01000019.1"/>
</dbReference>
<dbReference type="Pfam" id="PF19767">
    <property type="entry name" value="DUF6254"/>
    <property type="match status" value="1"/>
</dbReference>
<feature type="region of interest" description="Disordered" evidence="1">
    <location>
        <begin position="1"/>
        <end position="26"/>
    </location>
</feature>
<evidence type="ECO:0000256" key="1">
    <source>
        <dbReference type="SAM" id="MobiDB-lite"/>
    </source>
</evidence>
<accession>A0A5J4JE99</accession>
<evidence type="ECO:0000313" key="2">
    <source>
        <dbReference type="EMBL" id="GER68750.1"/>
    </source>
</evidence>
<organism evidence="2 3">
    <name type="scientific">Weizmannia acidilactici</name>
    <dbReference type="NCBI Taxonomy" id="2607726"/>
    <lineage>
        <taxon>Bacteria</taxon>
        <taxon>Bacillati</taxon>
        <taxon>Bacillota</taxon>
        <taxon>Bacilli</taxon>
        <taxon>Bacillales</taxon>
        <taxon>Bacillaceae</taxon>
        <taxon>Heyndrickxia</taxon>
    </lineage>
</organism>
<dbReference type="EMBL" id="BKZQ01000001">
    <property type="protein sequence ID" value="GER68750.1"/>
    <property type="molecule type" value="Genomic_DNA"/>
</dbReference>
<comment type="caution">
    <text evidence="2">The sequence shown here is derived from an EMBL/GenBank/DDBJ whole genome shotgun (WGS) entry which is preliminary data.</text>
</comment>
<evidence type="ECO:0000313" key="3">
    <source>
        <dbReference type="Proteomes" id="UP000391919"/>
    </source>
</evidence>
<dbReference type="Proteomes" id="UP000391919">
    <property type="component" value="Unassembled WGS sequence"/>
</dbReference>
<gene>
    <name evidence="2" type="ORF">BpJC7_00530</name>
</gene>
<name>A0A5J4JE99_9BACI</name>
<dbReference type="InterPro" id="IPR046221">
    <property type="entry name" value="DUF6254"/>
</dbReference>
<proteinExistence type="predicted"/>
<dbReference type="AlphaFoldDB" id="A0A5J4JE99"/>
<protein>
    <submittedName>
        <fullName evidence="2">Uncharacterized protein</fullName>
    </submittedName>
</protein>
<keyword evidence="3" id="KW-1185">Reference proteome</keyword>
<sequence length="43" mass="5260">MSKSKREEEREWKVRKESQKPHGKVKSLEEIADEIFAEWESKR</sequence>